<keyword evidence="4" id="KW-0548">Nucleotidyltransferase</keyword>
<evidence type="ECO:0000256" key="1">
    <source>
        <dbReference type="ARBA" id="ARBA00001946"/>
    </source>
</evidence>
<dbReference type="Pfam" id="PF01743">
    <property type="entry name" value="PolyA_pol"/>
    <property type="match status" value="1"/>
</dbReference>
<evidence type="ECO:0000256" key="9">
    <source>
        <dbReference type="RuleBase" id="RU003953"/>
    </source>
</evidence>
<keyword evidence="3" id="KW-0819">tRNA processing</keyword>
<feature type="domain" description="tRNA nucleotidyltransferase/poly(A) polymerase RNA and SrmB- binding" evidence="11">
    <location>
        <begin position="184"/>
        <end position="233"/>
    </location>
</feature>
<dbReference type="InterPro" id="IPR006675">
    <property type="entry name" value="HDIG_dom"/>
</dbReference>
<keyword evidence="7" id="KW-0460">Magnesium</keyword>
<evidence type="ECO:0000259" key="10">
    <source>
        <dbReference type="Pfam" id="PF01743"/>
    </source>
</evidence>
<feature type="domain" description="CCA-adding enzyme C-terminal" evidence="12">
    <location>
        <begin position="301"/>
        <end position="439"/>
    </location>
</feature>
<evidence type="ECO:0000313" key="13">
    <source>
        <dbReference type="EMBL" id="AVQ31727.1"/>
    </source>
</evidence>
<dbReference type="SUPFAM" id="SSF81891">
    <property type="entry name" value="Poly A polymerase C-terminal region-like"/>
    <property type="match status" value="1"/>
</dbReference>
<evidence type="ECO:0000256" key="7">
    <source>
        <dbReference type="ARBA" id="ARBA00022842"/>
    </source>
</evidence>
<dbReference type="Pfam" id="PF12627">
    <property type="entry name" value="PolyA_pol_RNAbd"/>
    <property type="match status" value="1"/>
</dbReference>
<dbReference type="RefSeq" id="WP_005948069.1">
    <property type="nucleotide sequence ID" value="NZ_CP028103.1"/>
</dbReference>
<dbReference type="PANTHER" id="PTHR46173:SF1">
    <property type="entry name" value="CCA TRNA NUCLEOTIDYLTRANSFERASE 1, MITOCHONDRIAL"/>
    <property type="match status" value="1"/>
</dbReference>
<dbReference type="Proteomes" id="UP000241238">
    <property type="component" value="Chromosome"/>
</dbReference>
<evidence type="ECO:0000256" key="8">
    <source>
        <dbReference type="ARBA" id="ARBA00022884"/>
    </source>
</evidence>
<evidence type="ECO:0000259" key="11">
    <source>
        <dbReference type="Pfam" id="PF12627"/>
    </source>
</evidence>
<keyword evidence="5" id="KW-0479">Metal-binding</keyword>
<evidence type="ECO:0000256" key="5">
    <source>
        <dbReference type="ARBA" id="ARBA00022723"/>
    </source>
</evidence>
<sequence>MEKLKKIELGENEKYILETIQKYGEGYIVGGYVRDSLLGLKPKDCDFVTNLSYEKLLEIFKEFHPKEIGKAFGIIQIKYKGIHYEIAKYRKDIGVPEDRREQEVEFTDNIMEDLKRRDFTINAVAFDGENYRYVEHAVEDIMNKNLRFVGGAPERIKEDPLRVMRFIRFLVTKNLNNKNDIKQILPYIPLVKKLSMERMRDEFSKIITADDAHSAIELLEKTGILEYLIPEWTKTKKFNQRNPHHNLTLDEHIKKVVASIEGDIELRLAALLHDIGKPQTYTLKNGIGHFYGHEQESAVLAEKILLRMKYANKIVKNVTLLIANHLNNSKNSNKKYCKKLIEKIGYENMPKLFKLMEADRIAHKPPFDFTALDKLKIAYYEICNNNEPISIKDLVVNGNDMIALGITKGKDIGETLKYLLGKVLEDPANNDREILLNFAEQYKIILKS</sequence>
<comment type="cofactor">
    <cofactor evidence="1">
        <name>Mg(2+)</name>
        <dbReference type="ChEBI" id="CHEBI:18420"/>
    </cofactor>
</comment>
<keyword evidence="6" id="KW-0547">Nucleotide-binding</keyword>
<reference evidence="14" key="1">
    <citation type="journal article" date="2018" name="MSphere">
        <title>Fusobacterium Genomics Using MinION and Illumina Sequencing Enables Genome Completion and Correction.</title>
        <authorList>
            <person name="Todd S.M."/>
            <person name="Settlage R.E."/>
            <person name="Lahmers K.K."/>
            <person name="Slade D.J."/>
        </authorList>
    </citation>
    <scope>NUCLEOTIDE SEQUENCE [LARGE SCALE GENOMIC DNA]</scope>
    <source>
        <strain evidence="14">ATCC 27725</strain>
    </source>
</reference>
<dbReference type="Pfam" id="PF13735">
    <property type="entry name" value="tRNA_NucTran2_2"/>
    <property type="match status" value="1"/>
</dbReference>
<feature type="domain" description="Poly A polymerase head" evidence="10">
    <location>
        <begin position="27"/>
        <end position="142"/>
    </location>
</feature>
<dbReference type="GeneID" id="77468534"/>
<organism evidence="13 14">
    <name type="scientific">Fusobacterium varium ATCC 27725</name>
    <dbReference type="NCBI Taxonomy" id="469618"/>
    <lineage>
        <taxon>Bacteria</taxon>
        <taxon>Fusobacteriati</taxon>
        <taxon>Fusobacteriota</taxon>
        <taxon>Fusobacteriia</taxon>
        <taxon>Fusobacteriales</taxon>
        <taxon>Fusobacteriaceae</taxon>
        <taxon>Fusobacterium</taxon>
    </lineage>
</organism>
<dbReference type="CDD" id="cd05398">
    <property type="entry name" value="NT_ClassII-CCAase"/>
    <property type="match status" value="1"/>
</dbReference>
<comment type="similarity">
    <text evidence="9">Belongs to the tRNA nucleotidyltransferase/poly(A) polymerase family.</text>
</comment>
<dbReference type="InterPro" id="IPR032828">
    <property type="entry name" value="PolyA_RNA-bd"/>
</dbReference>
<dbReference type="InterPro" id="IPR003607">
    <property type="entry name" value="HD/PDEase_dom"/>
</dbReference>
<protein>
    <submittedName>
        <fullName evidence="13">HDIG domain-containing protein</fullName>
    </submittedName>
</protein>
<dbReference type="Gene3D" id="1.10.3090.10">
    <property type="entry name" value="cca-adding enzyme, domain 2"/>
    <property type="match status" value="1"/>
</dbReference>
<gene>
    <name evidence="13" type="ORF">C4N18_11075</name>
</gene>
<dbReference type="SUPFAM" id="SSF81301">
    <property type="entry name" value="Nucleotidyltransferase"/>
    <property type="match status" value="1"/>
</dbReference>
<dbReference type="CDD" id="cd00077">
    <property type="entry name" value="HDc"/>
    <property type="match status" value="1"/>
</dbReference>
<proteinExistence type="inferred from homology"/>
<dbReference type="InterPro" id="IPR032810">
    <property type="entry name" value="CCA-adding_enz_C"/>
</dbReference>
<evidence type="ECO:0000256" key="6">
    <source>
        <dbReference type="ARBA" id="ARBA00022741"/>
    </source>
</evidence>
<keyword evidence="14" id="KW-1185">Reference proteome</keyword>
<dbReference type="InterPro" id="IPR043519">
    <property type="entry name" value="NT_sf"/>
</dbReference>
<name>A0ABM6U5X3_FUSVA</name>
<evidence type="ECO:0000256" key="2">
    <source>
        <dbReference type="ARBA" id="ARBA00022679"/>
    </source>
</evidence>
<dbReference type="EMBL" id="CP028103">
    <property type="protein sequence ID" value="AVQ31727.1"/>
    <property type="molecule type" value="Genomic_DNA"/>
</dbReference>
<keyword evidence="8 9" id="KW-0694">RNA-binding</keyword>
<accession>A0ABM6U5X3</accession>
<dbReference type="InterPro" id="IPR002646">
    <property type="entry name" value="PolA_pol_head_dom"/>
</dbReference>
<dbReference type="Gene3D" id="3.30.460.10">
    <property type="entry name" value="Beta Polymerase, domain 2"/>
    <property type="match status" value="1"/>
</dbReference>
<evidence type="ECO:0000256" key="3">
    <source>
        <dbReference type="ARBA" id="ARBA00022694"/>
    </source>
</evidence>
<dbReference type="PANTHER" id="PTHR46173">
    <property type="entry name" value="CCA TRNA NUCLEOTIDYLTRANSFERASE 1, MITOCHONDRIAL"/>
    <property type="match status" value="1"/>
</dbReference>
<evidence type="ECO:0000259" key="12">
    <source>
        <dbReference type="Pfam" id="PF13735"/>
    </source>
</evidence>
<dbReference type="InterPro" id="IPR050264">
    <property type="entry name" value="Bact_CCA-adding_enz_type3_sf"/>
</dbReference>
<keyword evidence="2 9" id="KW-0808">Transferase</keyword>
<evidence type="ECO:0000313" key="14">
    <source>
        <dbReference type="Proteomes" id="UP000241238"/>
    </source>
</evidence>
<dbReference type="NCBIfam" id="TIGR00277">
    <property type="entry name" value="HDIG"/>
    <property type="match status" value="1"/>
</dbReference>
<evidence type="ECO:0000256" key="4">
    <source>
        <dbReference type="ARBA" id="ARBA00022695"/>
    </source>
</evidence>
<dbReference type="Gene3D" id="1.10.246.80">
    <property type="match status" value="1"/>
</dbReference>